<evidence type="ECO:0000313" key="5">
    <source>
        <dbReference type="EMBL" id="MFD1609033.1"/>
    </source>
</evidence>
<dbReference type="InterPro" id="IPR016120">
    <property type="entry name" value="Sig_transdc_His_kin_SpoOB"/>
</dbReference>
<evidence type="ECO:0000313" key="6">
    <source>
        <dbReference type="Proteomes" id="UP001597221"/>
    </source>
</evidence>
<comment type="caution">
    <text evidence="5">The sequence shown here is derived from an EMBL/GenBank/DDBJ whole genome shotgun (WGS) entry which is preliminary data.</text>
</comment>
<dbReference type="RefSeq" id="WP_251517303.1">
    <property type="nucleotide sequence ID" value="NZ_JAMBON010000053.1"/>
</dbReference>
<organism evidence="5 6">
    <name type="scientific">Oceanobacillus luteolus</name>
    <dbReference type="NCBI Taxonomy" id="1274358"/>
    <lineage>
        <taxon>Bacteria</taxon>
        <taxon>Bacillati</taxon>
        <taxon>Bacillota</taxon>
        <taxon>Bacilli</taxon>
        <taxon>Bacillales</taxon>
        <taxon>Bacillaceae</taxon>
        <taxon>Oceanobacillus</taxon>
    </lineage>
</organism>
<dbReference type="Gene3D" id="1.10.287.130">
    <property type="match status" value="1"/>
</dbReference>
<evidence type="ECO:0000256" key="1">
    <source>
        <dbReference type="ARBA" id="ARBA00022553"/>
    </source>
</evidence>
<gene>
    <name evidence="5" type="ORF">ACFSBH_15570</name>
</gene>
<evidence type="ECO:0000256" key="2">
    <source>
        <dbReference type="ARBA" id="ARBA00022679"/>
    </source>
</evidence>
<reference evidence="6" key="1">
    <citation type="journal article" date="2019" name="Int. J. Syst. Evol. Microbiol.">
        <title>The Global Catalogue of Microorganisms (GCM) 10K type strain sequencing project: providing services to taxonomists for standard genome sequencing and annotation.</title>
        <authorList>
            <consortium name="The Broad Institute Genomics Platform"/>
            <consortium name="The Broad Institute Genome Sequencing Center for Infectious Disease"/>
            <person name="Wu L."/>
            <person name="Ma J."/>
        </authorList>
    </citation>
    <scope>NUCLEOTIDE SEQUENCE [LARGE SCALE GENOMIC DNA]</scope>
    <source>
        <strain evidence="6">CGMCC 1.12376</strain>
    </source>
</reference>
<keyword evidence="6" id="KW-1185">Reference proteome</keyword>
<dbReference type="Proteomes" id="UP001597221">
    <property type="component" value="Unassembled WGS sequence"/>
</dbReference>
<dbReference type="EMBL" id="JBHUDE010000145">
    <property type="protein sequence ID" value="MFD1609033.1"/>
    <property type="molecule type" value="Genomic_DNA"/>
</dbReference>
<protein>
    <submittedName>
        <fullName evidence="5">Spo0B domain-containing protein</fullName>
    </submittedName>
</protein>
<evidence type="ECO:0000259" key="4">
    <source>
        <dbReference type="Pfam" id="PF14689"/>
    </source>
</evidence>
<feature type="domain" description="SpoOB alpha-helical" evidence="4">
    <location>
        <begin position="2"/>
        <end position="56"/>
    </location>
</feature>
<dbReference type="InterPro" id="IPR039506">
    <property type="entry name" value="SPOB_a"/>
</dbReference>
<dbReference type="Gene3D" id="3.30.565.30">
    <property type="entry name" value="Sporulation initiation phosphotransferase B (SpoOB), C-terminal domain"/>
    <property type="match status" value="1"/>
</dbReference>
<proteinExistence type="predicted"/>
<sequence>MEAKEVVNLIQLYRHDLLNHLQIIHGYVKMGKLEKVEANMSKLFDYIDNERDLFKLDIPHVVLWFFEFRKRYEQFQLSYEVDVNKLSLNAADMHIKDKLEQIMQDVKNISSEEELYTVQITLTEEEHDCIVEVSINIGESEIQTREFISLEGIKVVQQPKNRVYSFQVRTS</sequence>
<evidence type="ECO:0000256" key="3">
    <source>
        <dbReference type="ARBA" id="ARBA00022777"/>
    </source>
</evidence>
<dbReference type="InterPro" id="IPR037100">
    <property type="entry name" value="Spo0B_C_sf"/>
</dbReference>
<keyword evidence="2" id="KW-0808">Transferase</keyword>
<keyword evidence="3" id="KW-0418">Kinase</keyword>
<accession>A0ABW4HUE8</accession>
<dbReference type="Pfam" id="PF14689">
    <property type="entry name" value="SPOB_a"/>
    <property type="match status" value="1"/>
</dbReference>
<dbReference type="SUPFAM" id="SSF55890">
    <property type="entry name" value="Sporulation response regulatory protein Spo0B"/>
    <property type="match status" value="1"/>
</dbReference>
<keyword evidence="1" id="KW-0597">Phosphoprotein</keyword>
<name>A0ABW4HUE8_9BACI</name>